<dbReference type="GO" id="GO:0015171">
    <property type="term" value="F:amino acid transmembrane transporter activity"/>
    <property type="evidence" value="ECO:0007669"/>
    <property type="project" value="TreeGrafter"/>
</dbReference>
<dbReference type="EMBL" id="FNDD01000003">
    <property type="protein sequence ID" value="SDG84700.1"/>
    <property type="molecule type" value="Genomic_DNA"/>
</dbReference>
<evidence type="ECO:0000256" key="4">
    <source>
        <dbReference type="ARBA" id="ARBA00022989"/>
    </source>
</evidence>
<evidence type="ECO:0000256" key="6">
    <source>
        <dbReference type="SAM" id="Phobius"/>
    </source>
</evidence>
<dbReference type="PANTHER" id="PTHR30086">
    <property type="entry name" value="ARGININE EXPORTER PROTEIN ARGO"/>
    <property type="match status" value="1"/>
</dbReference>
<name>A0A1G7XM24_9VIBR</name>
<evidence type="ECO:0000256" key="1">
    <source>
        <dbReference type="ARBA" id="ARBA00004651"/>
    </source>
</evidence>
<evidence type="ECO:0000256" key="2">
    <source>
        <dbReference type="ARBA" id="ARBA00022475"/>
    </source>
</evidence>
<dbReference type="Pfam" id="PF01810">
    <property type="entry name" value="LysE"/>
    <property type="match status" value="1"/>
</dbReference>
<feature type="transmembrane region" description="Helical" evidence="6">
    <location>
        <begin position="42"/>
        <end position="66"/>
    </location>
</feature>
<keyword evidence="8" id="KW-1185">Reference proteome</keyword>
<evidence type="ECO:0000313" key="7">
    <source>
        <dbReference type="EMBL" id="SDG84700.1"/>
    </source>
</evidence>
<proteinExistence type="predicted"/>
<dbReference type="GO" id="GO:0033228">
    <property type="term" value="P:cysteine export across plasma membrane"/>
    <property type="evidence" value="ECO:0007669"/>
    <property type="project" value="TreeGrafter"/>
</dbReference>
<comment type="subcellular location">
    <subcellularLocation>
        <location evidence="1">Cell membrane</location>
        <topology evidence="1">Multi-pass membrane protein</topology>
    </subcellularLocation>
</comment>
<dbReference type="RefSeq" id="WP_093270217.1">
    <property type="nucleotide sequence ID" value="NZ_FNDD01000003.1"/>
</dbReference>
<dbReference type="GO" id="GO:0005886">
    <property type="term" value="C:plasma membrane"/>
    <property type="evidence" value="ECO:0007669"/>
    <property type="project" value="UniProtKB-SubCell"/>
</dbReference>
<dbReference type="STRING" id="861298.SAMN04488136_103230"/>
<dbReference type="AlphaFoldDB" id="A0A1G7XM24"/>
<dbReference type="PANTHER" id="PTHR30086:SF20">
    <property type="entry name" value="ARGININE EXPORTER PROTEIN ARGO-RELATED"/>
    <property type="match status" value="1"/>
</dbReference>
<feature type="transmembrane region" description="Helical" evidence="6">
    <location>
        <begin position="137"/>
        <end position="161"/>
    </location>
</feature>
<dbReference type="Proteomes" id="UP000198854">
    <property type="component" value="Unassembled WGS sequence"/>
</dbReference>
<dbReference type="OrthoDB" id="9812084at2"/>
<accession>A0A1G7XM24</accession>
<evidence type="ECO:0000256" key="3">
    <source>
        <dbReference type="ARBA" id="ARBA00022692"/>
    </source>
</evidence>
<dbReference type="InterPro" id="IPR001123">
    <property type="entry name" value="LeuE-type"/>
</dbReference>
<evidence type="ECO:0000256" key="5">
    <source>
        <dbReference type="ARBA" id="ARBA00023136"/>
    </source>
</evidence>
<feature type="transmembrane region" description="Helical" evidence="6">
    <location>
        <begin position="177"/>
        <end position="194"/>
    </location>
</feature>
<gene>
    <name evidence="7" type="ORF">SAMN04488136_103230</name>
</gene>
<organism evidence="7 8">
    <name type="scientific">Vibrio xiamenensis</name>
    <dbReference type="NCBI Taxonomy" id="861298"/>
    <lineage>
        <taxon>Bacteria</taxon>
        <taxon>Pseudomonadati</taxon>
        <taxon>Pseudomonadota</taxon>
        <taxon>Gammaproteobacteria</taxon>
        <taxon>Vibrionales</taxon>
        <taxon>Vibrionaceae</taxon>
        <taxon>Vibrio</taxon>
    </lineage>
</organism>
<reference evidence="7 8" key="1">
    <citation type="submission" date="2016-10" db="EMBL/GenBank/DDBJ databases">
        <authorList>
            <person name="de Groot N.N."/>
        </authorList>
    </citation>
    <scope>NUCLEOTIDE SEQUENCE [LARGE SCALE GENOMIC DNA]</scope>
    <source>
        <strain evidence="7 8">CGMCC 1.10228</strain>
    </source>
</reference>
<keyword evidence="4 6" id="KW-1133">Transmembrane helix</keyword>
<protein>
    <submittedName>
        <fullName evidence="7">Threonine/homoserine/homoserine lactone efflux protein</fullName>
    </submittedName>
</protein>
<feature type="transmembrane region" description="Helical" evidence="6">
    <location>
        <begin position="73"/>
        <end position="91"/>
    </location>
</feature>
<evidence type="ECO:0000313" key="8">
    <source>
        <dbReference type="Proteomes" id="UP000198854"/>
    </source>
</evidence>
<sequence length="195" mass="21413">MDLTHISALALFAFVTTFTPGPNNIMLMTSGANVGFTRSLPHMLGVTLGFALMVLLVGIGLTGVFIRYPMVHSALNTLSLLYLVYLAYKIATSQPANSNADYQPMSFFSAVLFQWVNPKGWTMALTAVSVYNPSSSWVSLMIISLVFLLANFPSASVWVIAGQRLQNFLTTPKRVRSFNYFMAVLLLASTLPMIQ</sequence>
<keyword evidence="5 6" id="KW-0472">Membrane</keyword>
<keyword evidence="3 6" id="KW-0812">Transmembrane</keyword>
<keyword evidence="2" id="KW-1003">Cell membrane</keyword>